<keyword evidence="3 9" id="KW-0812">Transmembrane</keyword>
<feature type="compositionally biased region" description="Low complexity" evidence="8">
    <location>
        <begin position="592"/>
        <end position="605"/>
    </location>
</feature>
<accession>A0AA36GED5</accession>
<feature type="binding site" evidence="7">
    <location>
        <position position="20"/>
    </location>
    <ligand>
        <name>Na(+)</name>
        <dbReference type="ChEBI" id="CHEBI:29101"/>
        <label>1</label>
    </ligand>
</feature>
<dbReference type="PANTHER" id="PTHR11616">
    <property type="entry name" value="SODIUM/CHLORIDE DEPENDENT TRANSPORTER"/>
    <property type="match status" value="1"/>
</dbReference>
<dbReference type="AlphaFoldDB" id="A0AA36GED5"/>
<feature type="transmembrane region" description="Helical" evidence="9">
    <location>
        <begin position="310"/>
        <end position="332"/>
    </location>
</feature>
<dbReference type="PANTHER" id="PTHR11616:SF326">
    <property type="entry name" value="SODIUM-DEPENDENT TRANSPORTER SNF-5"/>
    <property type="match status" value="1"/>
</dbReference>
<keyword evidence="7" id="KW-0479">Metal-binding</keyword>
<dbReference type="EMBL" id="CATQJA010002664">
    <property type="protein sequence ID" value="CAJ0582215.1"/>
    <property type="molecule type" value="Genomic_DNA"/>
</dbReference>
<evidence type="ECO:0000256" key="6">
    <source>
        <dbReference type="ARBA" id="ARBA00023136"/>
    </source>
</evidence>
<dbReference type="InterPro" id="IPR000175">
    <property type="entry name" value="Na/ntran_symport"/>
</dbReference>
<evidence type="ECO:0000256" key="7">
    <source>
        <dbReference type="PIRSR" id="PIRSR600175-1"/>
    </source>
</evidence>
<protein>
    <recommendedName>
        <fullName evidence="12">Transporter</fullName>
    </recommendedName>
</protein>
<evidence type="ECO:0000256" key="2">
    <source>
        <dbReference type="ARBA" id="ARBA00022448"/>
    </source>
</evidence>
<keyword evidence="7" id="KW-0915">Sodium</keyword>
<evidence type="ECO:0000256" key="1">
    <source>
        <dbReference type="ARBA" id="ARBA00004141"/>
    </source>
</evidence>
<dbReference type="PROSITE" id="PS50267">
    <property type="entry name" value="NA_NEUROTRAN_SYMP_3"/>
    <property type="match status" value="1"/>
</dbReference>
<feature type="binding site" evidence="7">
    <location>
        <position position="27"/>
    </location>
    <ligand>
        <name>Na(+)</name>
        <dbReference type="ChEBI" id="CHEBI:29101"/>
        <label>1</label>
    </ligand>
</feature>
<feature type="transmembrane region" description="Helical" evidence="9">
    <location>
        <begin position="539"/>
        <end position="558"/>
    </location>
</feature>
<keyword evidence="2" id="KW-0813">Transport</keyword>
<evidence type="ECO:0000256" key="8">
    <source>
        <dbReference type="SAM" id="MobiDB-lite"/>
    </source>
</evidence>
<proteinExistence type="predicted"/>
<evidence type="ECO:0000256" key="3">
    <source>
        <dbReference type="ARBA" id="ARBA00022692"/>
    </source>
</evidence>
<feature type="transmembrane region" description="Helical" evidence="9">
    <location>
        <begin position="411"/>
        <end position="436"/>
    </location>
</feature>
<dbReference type="GO" id="GO:0005886">
    <property type="term" value="C:plasma membrane"/>
    <property type="evidence" value="ECO:0007669"/>
    <property type="project" value="TreeGrafter"/>
</dbReference>
<evidence type="ECO:0008006" key="12">
    <source>
        <dbReference type="Google" id="ProtNLM"/>
    </source>
</evidence>
<feature type="transmembrane region" description="Helical" evidence="9">
    <location>
        <begin position="12"/>
        <end position="31"/>
    </location>
</feature>
<dbReference type="Pfam" id="PF00209">
    <property type="entry name" value="SNF"/>
    <property type="match status" value="1"/>
</dbReference>
<dbReference type="GO" id="GO:0046872">
    <property type="term" value="F:metal ion binding"/>
    <property type="evidence" value="ECO:0007669"/>
    <property type="project" value="UniProtKB-KW"/>
</dbReference>
<sequence length="620" mass="69789">MTEERGAWGSQLQYTLTVAGYVIGLGNLWRFPMLAFRHGGGAFLVPYVFCSLLCGMPLLFLELSIGQFTKLGPSKAFYVFRPAFQGIGWAMACVANMTCIYYNVIVAWCMIYIYFIVTGRTEAISSCGNPWNVASDRYCFSHINNEKCRKEQNLQLYFNGTCINGSLPVASHLTISASEQFFENYVLERSPSIDEFGGMNWKMLGCLGLAWLITGLALLHGVKLMGRLSYITSTVPYLIMAAFFIRAITLPGSERGIRFYLTEPAWENVFKFATWRDALNQICYSLGLGFGNLLSMASYNSIRHNCYRDACLFAFIDTFMSLFGGTTVFATLGVMSLQMDKEISEVVAEGQSLAFIAYPEAIIRLPLPWLWSFLFFFMIFLIGVSSQYAMAEGVATSFFDQFPQARQHRHLVVFAVCAFDFAIGILMCTRAGIYYFTLFNDYSASFGLCAAILAEVFMILISYGLKRWRSDMRLMFREPSTWLGRWFGPLGHMIDYNWLLVSPIVLMCTSALIIYGMFSGTSTYGNGADMYSFPTWTKFVGWTLGIIPAVMLPLFYAYNAYYFRVLGKPQSELFRTQPGHPTHLAETNAPKSSASVSDSSSTRCSDSFSLEQLEAKKCRS</sequence>
<organism evidence="10 11">
    <name type="scientific">Mesorhabditis spiculigera</name>
    <dbReference type="NCBI Taxonomy" id="96644"/>
    <lineage>
        <taxon>Eukaryota</taxon>
        <taxon>Metazoa</taxon>
        <taxon>Ecdysozoa</taxon>
        <taxon>Nematoda</taxon>
        <taxon>Chromadorea</taxon>
        <taxon>Rhabditida</taxon>
        <taxon>Rhabditina</taxon>
        <taxon>Rhabditomorpha</taxon>
        <taxon>Rhabditoidea</taxon>
        <taxon>Rhabditidae</taxon>
        <taxon>Mesorhabditinae</taxon>
        <taxon>Mesorhabditis</taxon>
    </lineage>
</organism>
<dbReference type="SUPFAM" id="SSF161070">
    <property type="entry name" value="SNF-like"/>
    <property type="match status" value="1"/>
</dbReference>
<keyword evidence="4" id="KW-0769">Symport</keyword>
<reference evidence="10" key="1">
    <citation type="submission" date="2023-06" db="EMBL/GenBank/DDBJ databases">
        <authorList>
            <person name="Delattre M."/>
        </authorList>
    </citation>
    <scope>NUCLEOTIDE SEQUENCE</scope>
    <source>
        <strain evidence="10">AF72</strain>
    </source>
</reference>
<gene>
    <name evidence="10" type="ORF">MSPICULIGERA_LOCUS20355</name>
</gene>
<feature type="transmembrane region" description="Helical" evidence="9">
    <location>
        <begin position="442"/>
        <end position="465"/>
    </location>
</feature>
<feature type="transmembrane region" description="Helical" evidence="9">
    <location>
        <begin position="498"/>
        <end position="519"/>
    </location>
</feature>
<feature type="binding site" evidence="7">
    <location>
        <position position="386"/>
    </location>
    <ligand>
        <name>Na(+)</name>
        <dbReference type="ChEBI" id="CHEBI:29101"/>
        <label>1</label>
    </ligand>
</feature>
<dbReference type="PRINTS" id="PR00176">
    <property type="entry name" value="NANEUSMPORT"/>
</dbReference>
<name>A0AA36GED5_9BILA</name>
<dbReference type="NCBIfam" id="NF037979">
    <property type="entry name" value="Na_transp"/>
    <property type="match status" value="1"/>
</dbReference>
<evidence type="ECO:0000256" key="5">
    <source>
        <dbReference type="ARBA" id="ARBA00022989"/>
    </source>
</evidence>
<feature type="transmembrane region" description="Helical" evidence="9">
    <location>
        <begin position="86"/>
        <end position="115"/>
    </location>
</feature>
<keyword evidence="5 9" id="KW-1133">Transmembrane helix</keyword>
<feature type="transmembrane region" description="Helical" evidence="9">
    <location>
        <begin position="43"/>
        <end position="66"/>
    </location>
</feature>
<feature type="transmembrane region" description="Helical" evidence="9">
    <location>
        <begin position="369"/>
        <end position="390"/>
    </location>
</feature>
<feature type="transmembrane region" description="Helical" evidence="9">
    <location>
        <begin position="228"/>
        <end position="248"/>
    </location>
</feature>
<evidence type="ECO:0000256" key="9">
    <source>
        <dbReference type="SAM" id="Phobius"/>
    </source>
</evidence>
<comment type="subcellular location">
    <subcellularLocation>
        <location evidence="1">Membrane</location>
        <topology evidence="1">Multi-pass membrane protein</topology>
    </subcellularLocation>
</comment>
<comment type="caution">
    <text evidence="10">The sequence shown here is derived from an EMBL/GenBank/DDBJ whole genome shotgun (WGS) entry which is preliminary data.</text>
</comment>
<feature type="region of interest" description="Disordered" evidence="8">
    <location>
        <begin position="577"/>
        <end position="605"/>
    </location>
</feature>
<evidence type="ECO:0000313" key="10">
    <source>
        <dbReference type="EMBL" id="CAJ0582215.1"/>
    </source>
</evidence>
<evidence type="ECO:0000256" key="4">
    <source>
        <dbReference type="ARBA" id="ARBA00022847"/>
    </source>
</evidence>
<dbReference type="GO" id="GO:0043005">
    <property type="term" value="C:neuron projection"/>
    <property type="evidence" value="ECO:0007669"/>
    <property type="project" value="TreeGrafter"/>
</dbReference>
<keyword evidence="11" id="KW-1185">Reference proteome</keyword>
<feature type="non-terminal residue" evidence="10">
    <location>
        <position position="1"/>
    </location>
</feature>
<keyword evidence="6 9" id="KW-0472">Membrane</keyword>
<evidence type="ECO:0000313" key="11">
    <source>
        <dbReference type="Proteomes" id="UP001177023"/>
    </source>
</evidence>
<dbReference type="Proteomes" id="UP001177023">
    <property type="component" value="Unassembled WGS sequence"/>
</dbReference>
<feature type="transmembrane region" description="Helical" evidence="9">
    <location>
        <begin position="203"/>
        <end position="222"/>
    </location>
</feature>
<dbReference type="GO" id="GO:0005332">
    <property type="term" value="F:gamma-aminobutyric acid:sodium:chloride symporter activity"/>
    <property type="evidence" value="ECO:0007669"/>
    <property type="project" value="TreeGrafter"/>
</dbReference>
<feature type="binding site" evidence="7">
    <location>
        <position position="285"/>
    </location>
    <ligand>
        <name>Na(+)</name>
        <dbReference type="ChEBI" id="CHEBI:29101"/>
        <label>1</label>
    </ligand>
</feature>
<dbReference type="InterPro" id="IPR037272">
    <property type="entry name" value="SNS_sf"/>
</dbReference>